<dbReference type="Proteomes" id="UP001241472">
    <property type="component" value="Unassembled WGS sequence"/>
</dbReference>
<sequence>MGKKLDSVHRHLIDGLSKGLVGHELYEFVAIGCREYSAKRLKRASLAAMAGGTACHRVALEAVYSLAVHGSLAAGRHA</sequence>
<dbReference type="EMBL" id="JAUSRF010000022">
    <property type="protein sequence ID" value="MDP9840097.1"/>
    <property type="molecule type" value="Genomic_DNA"/>
</dbReference>
<accession>A0ABT9Q076</accession>
<reference evidence="1 2" key="1">
    <citation type="submission" date="2023-07" db="EMBL/GenBank/DDBJ databases">
        <title>Sorghum-associated microbial communities from plants grown in Nebraska, USA.</title>
        <authorList>
            <person name="Schachtman D."/>
        </authorList>
    </citation>
    <scope>NUCLEOTIDE SEQUENCE [LARGE SCALE GENOMIC DNA]</scope>
    <source>
        <strain evidence="1 2">DS1307</strain>
    </source>
</reference>
<comment type="caution">
    <text evidence="1">The sequence shown here is derived from an EMBL/GenBank/DDBJ whole genome shotgun (WGS) entry which is preliminary data.</text>
</comment>
<evidence type="ECO:0000313" key="1">
    <source>
        <dbReference type="EMBL" id="MDP9840097.1"/>
    </source>
</evidence>
<gene>
    <name evidence="1" type="ORF">J2T09_004877</name>
</gene>
<proteinExistence type="predicted"/>
<organism evidence="1 2">
    <name type="scientific">Neorhizobium huautlense</name>
    <dbReference type="NCBI Taxonomy" id="67774"/>
    <lineage>
        <taxon>Bacteria</taxon>
        <taxon>Pseudomonadati</taxon>
        <taxon>Pseudomonadota</taxon>
        <taxon>Alphaproteobacteria</taxon>
        <taxon>Hyphomicrobiales</taxon>
        <taxon>Rhizobiaceae</taxon>
        <taxon>Rhizobium/Agrobacterium group</taxon>
        <taxon>Neorhizobium</taxon>
    </lineage>
</organism>
<protein>
    <submittedName>
        <fullName evidence="1">Uncharacterized protein</fullName>
    </submittedName>
</protein>
<evidence type="ECO:0000313" key="2">
    <source>
        <dbReference type="Proteomes" id="UP001241472"/>
    </source>
</evidence>
<dbReference type="RefSeq" id="WP_306839377.1">
    <property type="nucleotide sequence ID" value="NZ_JAUSRF010000022.1"/>
</dbReference>
<keyword evidence="2" id="KW-1185">Reference proteome</keyword>
<name>A0ABT9Q076_9HYPH</name>